<evidence type="ECO:0000313" key="3">
    <source>
        <dbReference type="EMBL" id="MDC8787170.1"/>
    </source>
</evidence>
<dbReference type="PANTHER" id="PTHR43798:SF33">
    <property type="entry name" value="HYDROLASE, PUTATIVE (AFU_ORTHOLOGUE AFUA_2G14860)-RELATED"/>
    <property type="match status" value="1"/>
</dbReference>
<gene>
    <name evidence="3" type="ORF">PRZ01_18430</name>
</gene>
<dbReference type="InterPro" id="IPR050266">
    <property type="entry name" value="AB_hydrolase_sf"/>
</dbReference>
<comment type="caution">
    <text evidence="3">The sequence shown here is derived from an EMBL/GenBank/DDBJ whole genome shotgun (WGS) entry which is preliminary data.</text>
</comment>
<organism evidence="3 4">
    <name type="scientific">Roseateles koreensis</name>
    <dbReference type="NCBI Taxonomy" id="2987526"/>
    <lineage>
        <taxon>Bacteria</taxon>
        <taxon>Pseudomonadati</taxon>
        <taxon>Pseudomonadota</taxon>
        <taxon>Betaproteobacteria</taxon>
        <taxon>Burkholderiales</taxon>
        <taxon>Sphaerotilaceae</taxon>
        <taxon>Roseateles</taxon>
    </lineage>
</organism>
<dbReference type="Gene3D" id="3.40.50.1820">
    <property type="entry name" value="alpha/beta hydrolase"/>
    <property type="match status" value="1"/>
</dbReference>
<dbReference type="PANTHER" id="PTHR43798">
    <property type="entry name" value="MONOACYLGLYCEROL LIPASE"/>
    <property type="match status" value="1"/>
</dbReference>
<proteinExistence type="predicted"/>
<evidence type="ECO:0000256" key="1">
    <source>
        <dbReference type="SAM" id="Phobius"/>
    </source>
</evidence>
<dbReference type="Pfam" id="PF12697">
    <property type="entry name" value="Abhydrolase_6"/>
    <property type="match status" value="1"/>
</dbReference>
<dbReference type="GO" id="GO:0016787">
    <property type="term" value="F:hydrolase activity"/>
    <property type="evidence" value="ECO:0007669"/>
    <property type="project" value="UniProtKB-KW"/>
</dbReference>
<keyword evidence="1" id="KW-0812">Transmembrane</keyword>
<dbReference type="PRINTS" id="PR00412">
    <property type="entry name" value="EPOXHYDRLASE"/>
</dbReference>
<dbReference type="Proteomes" id="UP001219862">
    <property type="component" value="Unassembled WGS sequence"/>
</dbReference>
<dbReference type="InterPro" id="IPR000073">
    <property type="entry name" value="AB_hydrolase_1"/>
</dbReference>
<keyword evidence="3" id="KW-0378">Hydrolase</keyword>
<feature type="transmembrane region" description="Helical" evidence="1">
    <location>
        <begin position="20"/>
        <end position="39"/>
    </location>
</feature>
<sequence length="335" mass="36440">MPTERGRGHPPPLDDNPREGWVWRMLGLLLIVAALGFAASKAPDRPLETLVQRWAPPPSEFIDLQGQLVHLRDVGPRGDPAPLLLLHGTSASLHTWQGWVDGLQKQAPAHRVISVDLPGFGLTGPNAQDDYRTAAYVDFLQRLLSHLAVRQVVIAGNSLGGELAWEYAAAHPAQVKGLILVDAAGYAMAPDAIPLGFRLARIPVLGALGDYVLPRSVIERSVRAVYGDPTRIGPEVMERYFELSLRAGNRQALRHRLTQMQPGAHSEAIKSLHVPTLILWGDQDRLIPPSVAQSFAHDIAGSRLHMLPGLGHVPQEEDAQASLAPVLAFLPTLFP</sequence>
<dbReference type="InterPro" id="IPR029058">
    <property type="entry name" value="AB_hydrolase_fold"/>
</dbReference>
<reference evidence="3 4" key="1">
    <citation type="submission" date="2022-10" db="EMBL/GenBank/DDBJ databases">
        <title>paucibacter sp. hw8 Genome sequencing.</title>
        <authorList>
            <person name="Park S."/>
        </authorList>
    </citation>
    <scope>NUCLEOTIDE SEQUENCE [LARGE SCALE GENOMIC DNA]</scope>
    <source>
        <strain evidence="4">hw8</strain>
    </source>
</reference>
<dbReference type="RefSeq" id="WP_273598309.1">
    <property type="nucleotide sequence ID" value="NZ_JAQQXS010000022.1"/>
</dbReference>
<dbReference type="InterPro" id="IPR000639">
    <property type="entry name" value="Epox_hydrolase-like"/>
</dbReference>
<dbReference type="EMBL" id="JAQQXS010000022">
    <property type="protein sequence ID" value="MDC8787170.1"/>
    <property type="molecule type" value="Genomic_DNA"/>
</dbReference>
<keyword evidence="1" id="KW-0472">Membrane</keyword>
<protein>
    <submittedName>
        <fullName evidence="3">Alpha/beta hydrolase</fullName>
    </submittedName>
</protein>
<evidence type="ECO:0000259" key="2">
    <source>
        <dbReference type="Pfam" id="PF12697"/>
    </source>
</evidence>
<keyword evidence="4" id="KW-1185">Reference proteome</keyword>
<accession>A0ABT5KW54</accession>
<dbReference type="PRINTS" id="PR00111">
    <property type="entry name" value="ABHYDROLASE"/>
</dbReference>
<dbReference type="SUPFAM" id="SSF53474">
    <property type="entry name" value="alpha/beta-Hydrolases"/>
    <property type="match status" value="1"/>
</dbReference>
<evidence type="ECO:0000313" key="4">
    <source>
        <dbReference type="Proteomes" id="UP001219862"/>
    </source>
</evidence>
<name>A0ABT5KW54_9BURK</name>
<feature type="domain" description="AB hydrolase-1" evidence="2">
    <location>
        <begin position="83"/>
        <end position="320"/>
    </location>
</feature>
<keyword evidence="1" id="KW-1133">Transmembrane helix</keyword>